<sequence>MSSNNCANVCQTENFPGGECKAEGATRKCFCKKIC</sequence>
<feature type="domain" description="Knottins-like" evidence="1">
    <location>
        <begin position="1"/>
        <end position="35"/>
    </location>
</feature>
<dbReference type="HOGENOM" id="CLU_161668_5_1_1"/>
<dbReference type="InterPro" id="IPR003614">
    <property type="entry name" value="Knottins"/>
</dbReference>
<proteinExistence type="evidence at transcript level"/>
<dbReference type="Gene3D" id="3.30.30.10">
    <property type="entry name" value="Knottin, scorpion toxin-like"/>
    <property type="match status" value="1"/>
</dbReference>
<dbReference type="SUPFAM" id="SSF57095">
    <property type="entry name" value="Scorpion toxin-like"/>
    <property type="match status" value="1"/>
</dbReference>
<accession>B6TLD9</accession>
<evidence type="ECO:0000313" key="2">
    <source>
        <dbReference type="EMBL" id="ACG37922.1"/>
    </source>
</evidence>
<name>B6TLD9_MAIZE</name>
<dbReference type="Pfam" id="PF00304">
    <property type="entry name" value="Gamma-thionin"/>
    <property type="match status" value="1"/>
</dbReference>
<dbReference type="EMBL" id="EU965804">
    <property type="protein sequence ID" value="ACG37922.1"/>
    <property type="molecule type" value="mRNA"/>
</dbReference>
<organism evidence="2">
    <name type="scientific">Zea mays</name>
    <name type="common">Maize</name>
    <dbReference type="NCBI Taxonomy" id="4577"/>
    <lineage>
        <taxon>Eukaryota</taxon>
        <taxon>Viridiplantae</taxon>
        <taxon>Streptophyta</taxon>
        <taxon>Embryophyta</taxon>
        <taxon>Tracheophyta</taxon>
        <taxon>Spermatophyta</taxon>
        <taxon>Magnoliopsida</taxon>
        <taxon>Liliopsida</taxon>
        <taxon>Poales</taxon>
        <taxon>Poaceae</taxon>
        <taxon>PACMAD clade</taxon>
        <taxon>Panicoideae</taxon>
        <taxon>Andropogonodae</taxon>
        <taxon>Andropogoneae</taxon>
        <taxon>Tripsacinae</taxon>
        <taxon>Zea</taxon>
    </lineage>
</organism>
<evidence type="ECO:0000259" key="1">
    <source>
        <dbReference type="Pfam" id="PF00304"/>
    </source>
</evidence>
<protein>
    <recommendedName>
        <fullName evidence="1">Knottins-like domain-containing protein</fullName>
    </recommendedName>
</protein>
<reference evidence="2" key="1">
    <citation type="journal article" date="2009" name="Plant Mol. Biol.">
        <title>Insights into corn genes derived from large-scale cDNA sequencing.</title>
        <authorList>
            <person name="Alexandrov N.N."/>
            <person name="Brover V.V."/>
            <person name="Freidin S."/>
            <person name="Troukhan M.E."/>
            <person name="Tatarinova T.V."/>
            <person name="Zhang H."/>
            <person name="Swaller T.J."/>
            <person name="Lu Y.P."/>
            <person name="Bouck J."/>
            <person name="Flavell R.B."/>
            <person name="Feldmann K.A."/>
        </authorList>
    </citation>
    <scope>NUCLEOTIDE SEQUENCE</scope>
</reference>
<dbReference type="AlphaFoldDB" id="B6TLD9"/>
<dbReference type="InterPro" id="IPR036574">
    <property type="entry name" value="Scorpion_toxin-like_sf"/>
</dbReference>